<dbReference type="InterPro" id="IPR024467">
    <property type="entry name" value="Xre/MbcA/ParS-like_toxin-bd"/>
</dbReference>
<keyword evidence="4" id="KW-1185">Reference proteome</keyword>
<dbReference type="Pfam" id="PF20432">
    <property type="entry name" value="Xre-like-HTH"/>
    <property type="match status" value="1"/>
</dbReference>
<sequence length="133" mass="14806">MSALPHPHTGFDPERLSSAALQAFFNLSARWGLTAAQERILLGIPPESTFFKWKAEKTARRLGRDVLDRISYLLGIAKALNILLPSPRAADEWVKKPNMAPLFHGQSALERMLGGSLIDLADVRRYLDAQRGL</sequence>
<dbReference type="Proteomes" id="UP000198816">
    <property type="component" value="Unassembled WGS sequence"/>
</dbReference>
<name>A0A1H3BJD2_THIRO</name>
<evidence type="ECO:0000313" key="4">
    <source>
        <dbReference type="Proteomes" id="UP000198816"/>
    </source>
</evidence>
<evidence type="ECO:0000313" key="3">
    <source>
        <dbReference type="EMBL" id="SDX42017.1"/>
    </source>
</evidence>
<reference evidence="4" key="1">
    <citation type="submission" date="2016-10" db="EMBL/GenBank/DDBJ databases">
        <authorList>
            <person name="Varghese N."/>
            <person name="Submissions S."/>
        </authorList>
    </citation>
    <scope>NUCLEOTIDE SEQUENCE [LARGE SCALE GENOMIC DNA]</scope>
    <source>
        <strain evidence="4">DSM 217</strain>
    </source>
</reference>
<gene>
    <name evidence="3" type="ORF">SAMN05421783_12523</name>
</gene>
<evidence type="ECO:0000259" key="1">
    <source>
        <dbReference type="Pfam" id="PF09722"/>
    </source>
</evidence>
<dbReference type="EMBL" id="FNNZ01000025">
    <property type="protein sequence ID" value="SDX42017.1"/>
    <property type="molecule type" value="Genomic_DNA"/>
</dbReference>
<dbReference type="GO" id="GO:0003677">
    <property type="term" value="F:DNA binding"/>
    <property type="evidence" value="ECO:0007669"/>
    <property type="project" value="InterPro"/>
</dbReference>
<dbReference type="OrthoDB" id="117888at2"/>
<feature type="domain" description="Antitoxin Xre-like helix-turn-helix" evidence="2">
    <location>
        <begin position="17"/>
        <end position="75"/>
    </location>
</feature>
<dbReference type="RefSeq" id="WP_093036597.1">
    <property type="nucleotide sequence ID" value="NZ_FNNZ01000025.1"/>
</dbReference>
<evidence type="ECO:0000259" key="2">
    <source>
        <dbReference type="Pfam" id="PF20432"/>
    </source>
</evidence>
<dbReference type="STRING" id="1058.SAMN05421783_12523"/>
<protein>
    <submittedName>
        <fullName evidence="3">Uncharacterized protein</fullName>
    </submittedName>
</protein>
<dbReference type="AlphaFoldDB" id="A0A1H3BJD2"/>
<dbReference type="Pfam" id="PF09722">
    <property type="entry name" value="Xre_MbcA_ParS_C"/>
    <property type="match status" value="1"/>
</dbReference>
<organism evidence="3 4">
    <name type="scientific">Thiocapsa roseopersicina</name>
    <dbReference type="NCBI Taxonomy" id="1058"/>
    <lineage>
        <taxon>Bacteria</taxon>
        <taxon>Pseudomonadati</taxon>
        <taxon>Pseudomonadota</taxon>
        <taxon>Gammaproteobacteria</taxon>
        <taxon>Chromatiales</taxon>
        <taxon>Chromatiaceae</taxon>
        <taxon>Thiocapsa</taxon>
    </lineage>
</organism>
<feature type="domain" description="Antitoxin Xre/MbcA/ParS-like toxin-binding" evidence="1">
    <location>
        <begin position="79"/>
        <end position="132"/>
    </location>
</feature>
<dbReference type="InterPro" id="IPR046847">
    <property type="entry name" value="Xre-like_HTH"/>
</dbReference>
<proteinExistence type="predicted"/>
<accession>A0A1H3BJD2</accession>